<comment type="caution">
    <text evidence="1">The sequence shown here is derived from an EMBL/GenBank/DDBJ whole genome shotgun (WGS) entry which is preliminary data.</text>
</comment>
<sequence length="62" mass="6581">MGLMVNHAALREQIEALPDGSSVALDKTSMLGLVRDLELGAIARSVLAGRVDAHVALKELRT</sequence>
<evidence type="ECO:0000313" key="1">
    <source>
        <dbReference type="EMBL" id="MCP3729275.1"/>
    </source>
</evidence>
<gene>
    <name evidence="1" type="ORF">M9978_02440</name>
</gene>
<dbReference type="EMBL" id="JAMLDX010000001">
    <property type="protein sequence ID" value="MCP3729275.1"/>
    <property type="molecule type" value="Genomic_DNA"/>
</dbReference>
<organism evidence="1 2">
    <name type="scientific">Sphingomonas tagetis</name>
    <dbReference type="NCBI Taxonomy" id="2949092"/>
    <lineage>
        <taxon>Bacteria</taxon>
        <taxon>Pseudomonadati</taxon>
        <taxon>Pseudomonadota</taxon>
        <taxon>Alphaproteobacteria</taxon>
        <taxon>Sphingomonadales</taxon>
        <taxon>Sphingomonadaceae</taxon>
        <taxon>Sphingomonas</taxon>
    </lineage>
</organism>
<name>A0A9X2HMX9_9SPHN</name>
<keyword evidence="2" id="KW-1185">Reference proteome</keyword>
<evidence type="ECO:0000313" key="2">
    <source>
        <dbReference type="Proteomes" id="UP001139451"/>
    </source>
</evidence>
<dbReference type="AlphaFoldDB" id="A0A9X2HMX9"/>
<accession>A0A9X2HMX9</accession>
<protein>
    <submittedName>
        <fullName evidence="1">Uncharacterized protein</fullName>
    </submittedName>
</protein>
<proteinExistence type="predicted"/>
<dbReference type="RefSeq" id="WP_254291253.1">
    <property type="nucleotide sequence ID" value="NZ_JAMLDX010000001.1"/>
</dbReference>
<reference evidence="1" key="1">
    <citation type="submission" date="2022-05" db="EMBL/GenBank/DDBJ databases">
        <title>Sphingomonas sp. strain MG17 Genome sequencing and assembly.</title>
        <authorList>
            <person name="Kim I."/>
        </authorList>
    </citation>
    <scope>NUCLEOTIDE SEQUENCE</scope>
    <source>
        <strain evidence="1">MG17</strain>
    </source>
</reference>
<dbReference type="Proteomes" id="UP001139451">
    <property type="component" value="Unassembled WGS sequence"/>
</dbReference>